<dbReference type="AlphaFoldDB" id="A0A3L6PQ42"/>
<comment type="caution">
    <text evidence="1">The sequence shown here is derived from an EMBL/GenBank/DDBJ whole genome shotgun (WGS) entry which is preliminary data.</text>
</comment>
<organism evidence="1 2">
    <name type="scientific">Panicum miliaceum</name>
    <name type="common">Proso millet</name>
    <name type="synonym">Broomcorn millet</name>
    <dbReference type="NCBI Taxonomy" id="4540"/>
    <lineage>
        <taxon>Eukaryota</taxon>
        <taxon>Viridiplantae</taxon>
        <taxon>Streptophyta</taxon>
        <taxon>Embryophyta</taxon>
        <taxon>Tracheophyta</taxon>
        <taxon>Spermatophyta</taxon>
        <taxon>Magnoliopsida</taxon>
        <taxon>Liliopsida</taxon>
        <taxon>Poales</taxon>
        <taxon>Poaceae</taxon>
        <taxon>PACMAD clade</taxon>
        <taxon>Panicoideae</taxon>
        <taxon>Panicodae</taxon>
        <taxon>Paniceae</taxon>
        <taxon>Panicinae</taxon>
        <taxon>Panicum</taxon>
        <taxon>Panicum sect. Panicum</taxon>
    </lineage>
</organism>
<dbReference type="EMBL" id="PQIB02000016">
    <property type="protein sequence ID" value="RLM60897.1"/>
    <property type="molecule type" value="Genomic_DNA"/>
</dbReference>
<keyword evidence="2" id="KW-1185">Reference proteome</keyword>
<name>A0A3L6PQ42_PANMI</name>
<dbReference type="InterPro" id="IPR011009">
    <property type="entry name" value="Kinase-like_dom_sf"/>
</dbReference>
<dbReference type="GO" id="GO:0016301">
    <property type="term" value="F:kinase activity"/>
    <property type="evidence" value="ECO:0007669"/>
    <property type="project" value="UniProtKB-KW"/>
</dbReference>
<proteinExistence type="predicted"/>
<dbReference type="SUPFAM" id="SSF56112">
    <property type="entry name" value="Protein kinase-like (PK-like)"/>
    <property type="match status" value="1"/>
</dbReference>
<evidence type="ECO:0000313" key="2">
    <source>
        <dbReference type="Proteomes" id="UP000275267"/>
    </source>
</evidence>
<gene>
    <name evidence="1" type="ORF">C2845_PM14G06480</name>
</gene>
<accession>A0A3L6PQ42</accession>
<dbReference type="Proteomes" id="UP000275267">
    <property type="component" value="Unassembled WGS sequence"/>
</dbReference>
<reference evidence="2" key="1">
    <citation type="journal article" date="2019" name="Nat. Commun.">
        <title>The genome of broomcorn millet.</title>
        <authorList>
            <person name="Zou C."/>
            <person name="Miki D."/>
            <person name="Li D."/>
            <person name="Tang Q."/>
            <person name="Xiao L."/>
            <person name="Rajput S."/>
            <person name="Deng P."/>
            <person name="Jia W."/>
            <person name="Huang R."/>
            <person name="Zhang M."/>
            <person name="Sun Y."/>
            <person name="Hu J."/>
            <person name="Fu X."/>
            <person name="Schnable P.S."/>
            <person name="Li F."/>
            <person name="Zhang H."/>
            <person name="Feng B."/>
            <person name="Zhu X."/>
            <person name="Liu R."/>
            <person name="Schnable J.C."/>
            <person name="Zhu J.-K."/>
            <person name="Zhang H."/>
        </authorList>
    </citation>
    <scope>NUCLEOTIDE SEQUENCE [LARGE SCALE GENOMIC DNA]</scope>
</reference>
<evidence type="ECO:0000313" key="1">
    <source>
        <dbReference type="EMBL" id="RLM60897.1"/>
    </source>
</evidence>
<sequence length="278" mass="29368">MPVAKSSRLQIHVMAADTTPWLSFRFHMGLAGLRGMNGADSMACGEAVVLLLEPQEGRRTAGTEARKHHPGNAGCSNGGCAGVDIGVPGVWCGWGLNGLMTNFRPAARPRAHLASALGATCQGSNSATMSAGNPTTCPKILGSNSCHSQHSLCSTIGTPPSTLVDTFAGAGVGTKVTRALPKDAKPLQQSSYLSSHVISWKDRGLQLKLPWLRRTSTQFISMPVVQTKALNILLVDNVTVKLKGFGASRYMHSNLSNMGGPVDRSVQGTFGYLDPMRL</sequence>
<protein>
    <submittedName>
        <fullName evidence="1">Wall-associated receptor kinase-like 16</fullName>
    </submittedName>
</protein>